<comment type="caution">
    <text evidence="2">The sequence shown here is derived from an EMBL/GenBank/DDBJ whole genome shotgun (WGS) entry which is preliminary data.</text>
</comment>
<accession>A0AAW2E3E8</accession>
<dbReference type="Proteomes" id="UP001459277">
    <property type="component" value="Unassembled WGS sequence"/>
</dbReference>
<name>A0AAW2E3E8_9ROSI</name>
<evidence type="ECO:0000313" key="3">
    <source>
        <dbReference type="Proteomes" id="UP001459277"/>
    </source>
</evidence>
<keyword evidence="3" id="KW-1185">Reference proteome</keyword>
<feature type="region of interest" description="Disordered" evidence="1">
    <location>
        <begin position="1"/>
        <end position="30"/>
    </location>
</feature>
<dbReference type="EMBL" id="JAZDWU010000001">
    <property type="protein sequence ID" value="KAL0017527.1"/>
    <property type="molecule type" value="Genomic_DNA"/>
</dbReference>
<sequence length="103" mass="11792">MAESEKSFDEIEKMKGHDPRNIEKKSEHELAGSGKIGRIYNMNQPASEYYAALMQQYQQLLQHSKEQHYERLASFLSANSIDGTSTIIEDNNQKTNNNNNNKA</sequence>
<proteinExistence type="predicted"/>
<evidence type="ECO:0000313" key="2">
    <source>
        <dbReference type="EMBL" id="KAL0017527.1"/>
    </source>
</evidence>
<reference evidence="2 3" key="1">
    <citation type="submission" date="2024-01" db="EMBL/GenBank/DDBJ databases">
        <title>A telomere-to-telomere, gap-free genome of sweet tea (Lithocarpus litseifolius).</title>
        <authorList>
            <person name="Zhou J."/>
        </authorList>
    </citation>
    <scope>NUCLEOTIDE SEQUENCE [LARGE SCALE GENOMIC DNA]</scope>
    <source>
        <strain evidence="2">Zhou-2022a</strain>
        <tissue evidence="2">Leaf</tissue>
    </source>
</reference>
<evidence type="ECO:0000256" key="1">
    <source>
        <dbReference type="SAM" id="MobiDB-lite"/>
    </source>
</evidence>
<protein>
    <submittedName>
        <fullName evidence="2">Uncharacterized protein</fullName>
    </submittedName>
</protein>
<organism evidence="2 3">
    <name type="scientific">Lithocarpus litseifolius</name>
    <dbReference type="NCBI Taxonomy" id="425828"/>
    <lineage>
        <taxon>Eukaryota</taxon>
        <taxon>Viridiplantae</taxon>
        <taxon>Streptophyta</taxon>
        <taxon>Embryophyta</taxon>
        <taxon>Tracheophyta</taxon>
        <taxon>Spermatophyta</taxon>
        <taxon>Magnoliopsida</taxon>
        <taxon>eudicotyledons</taxon>
        <taxon>Gunneridae</taxon>
        <taxon>Pentapetalae</taxon>
        <taxon>rosids</taxon>
        <taxon>fabids</taxon>
        <taxon>Fagales</taxon>
        <taxon>Fagaceae</taxon>
        <taxon>Lithocarpus</taxon>
    </lineage>
</organism>
<gene>
    <name evidence="2" type="ORF">SO802_004596</name>
</gene>
<dbReference type="AlphaFoldDB" id="A0AAW2E3E8"/>